<keyword evidence="1" id="KW-0732">Signal</keyword>
<dbReference type="EMBL" id="CP071518">
    <property type="protein sequence ID" value="QSX79219.1"/>
    <property type="molecule type" value="Genomic_DNA"/>
</dbReference>
<dbReference type="Pfam" id="PF13229">
    <property type="entry name" value="Beta_helix"/>
    <property type="match status" value="1"/>
</dbReference>
<protein>
    <submittedName>
        <fullName evidence="3">Right-handed parallel beta-helix repeat-containing protein</fullName>
    </submittedName>
</protein>
<gene>
    <name evidence="3" type="ORF">I8J32_004840</name>
</gene>
<feature type="chain" id="PRO_5037100374" evidence="1">
    <location>
        <begin position="24"/>
        <end position="283"/>
    </location>
</feature>
<name>A0A975ASR2_9GAMM</name>
<dbReference type="KEGG" id="lsf:I8J32_004840"/>
<dbReference type="SUPFAM" id="SSF51126">
    <property type="entry name" value="Pectin lyase-like"/>
    <property type="match status" value="1"/>
</dbReference>
<evidence type="ECO:0000313" key="4">
    <source>
        <dbReference type="Proteomes" id="UP000639274"/>
    </source>
</evidence>
<dbReference type="InterPro" id="IPR039448">
    <property type="entry name" value="Beta_helix"/>
</dbReference>
<dbReference type="InterPro" id="IPR011050">
    <property type="entry name" value="Pectin_lyase_fold/virulence"/>
</dbReference>
<keyword evidence="4" id="KW-1185">Reference proteome</keyword>
<dbReference type="RefSeq" id="WP_200614754.1">
    <property type="nucleotide sequence ID" value="NZ_CP071518.1"/>
</dbReference>
<accession>A0A975ASR2</accession>
<evidence type="ECO:0000259" key="2">
    <source>
        <dbReference type="Pfam" id="PF13229"/>
    </source>
</evidence>
<feature type="signal peptide" evidence="1">
    <location>
        <begin position="1"/>
        <end position="23"/>
    </location>
</feature>
<dbReference type="Gene3D" id="2.160.20.10">
    <property type="entry name" value="Single-stranded right-handed beta-helix, Pectin lyase-like"/>
    <property type="match status" value="1"/>
</dbReference>
<sequence>MRHAAGLAALALIAVAVGTPARAAESYDNCTGFIDSLPASISTQGTWCLRHALFTSQATGAAISILTDNVSVDCNDYRLSGLGAGDATEAVGINTGPSRISAAVRNCRVQGFKHGVVLHGSFHLVEDNRFEGNTQTGILVSGAGAIIRRNLVADTGGRPAAGVAHGIDAGQARIHDNTVTGVSPMANADGDRFPVGIQLGQGVAQRNRISGLVTAGSLGIATGIRMTGSAVARDNAVIQASGTHGYGIRGGGAAVSICRENDLVGFLDDLGTIDCLAYANTDL</sequence>
<dbReference type="AlphaFoldDB" id="A0A975ASR2"/>
<organism evidence="3 4">
    <name type="scientific">Agrilutibacter solisilvae</name>
    <dbReference type="NCBI Taxonomy" id="2763317"/>
    <lineage>
        <taxon>Bacteria</taxon>
        <taxon>Pseudomonadati</taxon>
        <taxon>Pseudomonadota</taxon>
        <taxon>Gammaproteobacteria</taxon>
        <taxon>Lysobacterales</taxon>
        <taxon>Lysobacteraceae</taxon>
        <taxon>Agrilutibacter</taxon>
    </lineage>
</organism>
<evidence type="ECO:0000256" key="1">
    <source>
        <dbReference type="SAM" id="SignalP"/>
    </source>
</evidence>
<reference evidence="3 4" key="1">
    <citation type="submission" date="2021-03" db="EMBL/GenBank/DDBJ databases">
        <title>Lysobacter sp. nov. isolated from soil of gangwondo yeongwol, south Korea.</title>
        <authorList>
            <person name="Kim K.R."/>
            <person name="Kim K.H."/>
            <person name="Jeon C.O."/>
        </authorList>
    </citation>
    <scope>NUCLEOTIDE SEQUENCE [LARGE SCALE GENOMIC DNA]</scope>
    <source>
        <strain evidence="3 4">R19</strain>
    </source>
</reference>
<proteinExistence type="predicted"/>
<dbReference type="Proteomes" id="UP000639274">
    <property type="component" value="Chromosome"/>
</dbReference>
<evidence type="ECO:0000313" key="3">
    <source>
        <dbReference type="EMBL" id="QSX79219.1"/>
    </source>
</evidence>
<feature type="domain" description="Right handed beta helix" evidence="2">
    <location>
        <begin position="93"/>
        <end position="248"/>
    </location>
</feature>
<dbReference type="InterPro" id="IPR012334">
    <property type="entry name" value="Pectin_lyas_fold"/>
</dbReference>